<sequence>MAEMIHEQDPLLALSARRGGPGGEAAGPFLFSVGQTSIWFKDQTADIGTTTILKIRMNDLMALVALRIDLASFVFSGKRGSENASSSDNRQTGEVD</sequence>
<evidence type="ECO:0000313" key="2">
    <source>
        <dbReference type="EMBL" id="MBO0418412.1"/>
    </source>
</evidence>
<feature type="region of interest" description="Disordered" evidence="1">
    <location>
        <begin position="77"/>
        <end position="96"/>
    </location>
</feature>
<dbReference type="RefSeq" id="WP_141113228.1">
    <property type="nucleotide sequence ID" value="NZ_CP061849.1"/>
</dbReference>
<protein>
    <submittedName>
        <fullName evidence="2">Uncharacterized protein</fullName>
    </submittedName>
</protein>
<gene>
    <name evidence="2" type="ORF">J1C50_23145</name>
</gene>
<accession>A0ABS3GTM4</accession>
<evidence type="ECO:0000256" key="1">
    <source>
        <dbReference type="SAM" id="MobiDB-lite"/>
    </source>
</evidence>
<evidence type="ECO:0000313" key="3">
    <source>
        <dbReference type="Proteomes" id="UP000664349"/>
    </source>
</evidence>
<proteinExistence type="predicted"/>
<keyword evidence="3" id="KW-1185">Reference proteome</keyword>
<dbReference type="Proteomes" id="UP000664349">
    <property type="component" value="Unassembled WGS sequence"/>
</dbReference>
<reference evidence="2 3" key="1">
    <citation type="submission" date="2021-03" db="EMBL/GenBank/DDBJ databases">
        <title>First Case of infection caused by Chromobacterium haemolyticum derived from water in China.</title>
        <authorList>
            <person name="Chen J."/>
            <person name="Liu C."/>
        </authorList>
    </citation>
    <scope>NUCLEOTIDE SEQUENCE [LARGE SCALE GENOMIC DNA]</scope>
    <source>
        <strain evidence="2 3">WJ-5</strain>
    </source>
</reference>
<dbReference type="EMBL" id="JAFLRD010000034">
    <property type="protein sequence ID" value="MBO0418412.1"/>
    <property type="molecule type" value="Genomic_DNA"/>
</dbReference>
<comment type="caution">
    <text evidence="2">The sequence shown here is derived from an EMBL/GenBank/DDBJ whole genome shotgun (WGS) entry which is preliminary data.</text>
</comment>
<name>A0ABS3GTM4_9NEIS</name>
<organism evidence="2 3">
    <name type="scientific">Chromobacterium haemolyticum</name>
    <dbReference type="NCBI Taxonomy" id="394935"/>
    <lineage>
        <taxon>Bacteria</taxon>
        <taxon>Pseudomonadati</taxon>
        <taxon>Pseudomonadota</taxon>
        <taxon>Betaproteobacteria</taxon>
        <taxon>Neisseriales</taxon>
        <taxon>Chromobacteriaceae</taxon>
        <taxon>Chromobacterium</taxon>
    </lineage>
</organism>